<organism evidence="3 4">
    <name type="scientific">Venturia inaequalis</name>
    <name type="common">Apple scab fungus</name>
    <dbReference type="NCBI Taxonomy" id="5025"/>
    <lineage>
        <taxon>Eukaryota</taxon>
        <taxon>Fungi</taxon>
        <taxon>Dikarya</taxon>
        <taxon>Ascomycota</taxon>
        <taxon>Pezizomycotina</taxon>
        <taxon>Dothideomycetes</taxon>
        <taxon>Pleosporomycetidae</taxon>
        <taxon>Venturiales</taxon>
        <taxon>Venturiaceae</taxon>
        <taxon>Venturia</taxon>
    </lineage>
</organism>
<evidence type="ECO:0000259" key="2">
    <source>
        <dbReference type="Pfam" id="PF00096"/>
    </source>
</evidence>
<name>A0A8H3UVY2_VENIN</name>
<feature type="domain" description="C2H2-type" evidence="2">
    <location>
        <begin position="358"/>
        <end position="376"/>
    </location>
</feature>
<dbReference type="Gene3D" id="3.30.160.60">
    <property type="entry name" value="Classic Zinc Finger"/>
    <property type="match status" value="1"/>
</dbReference>
<dbReference type="InterPro" id="IPR013087">
    <property type="entry name" value="Znf_C2H2_type"/>
</dbReference>
<evidence type="ECO:0000313" key="3">
    <source>
        <dbReference type="EMBL" id="KAE9978227.1"/>
    </source>
</evidence>
<feature type="region of interest" description="Disordered" evidence="1">
    <location>
        <begin position="1"/>
        <end position="30"/>
    </location>
</feature>
<protein>
    <recommendedName>
        <fullName evidence="2">C2H2-type domain-containing protein</fullName>
    </recommendedName>
</protein>
<gene>
    <name evidence="3" type="ORF">EG328_001553</name>
</gene>
<proteinExistence type="predicted"/>
<evidence type="ECO:0000313" key="4">
    <source>
        <dbReference type="Proteomes" id="UP000447873"/>
    </source>
</evidence>
<evidence type="ECO:0000256" key="1">
    <source>
        <dbReference type="SAM" id="MobiDB-lite"/>
    </source>
</evidence>
<feature type="region of interest" description="Disordered" evidence="1">
    <location>
        <begin position="280"/>
        <end position="304"/>
    </location>
</feature>
<reference evidence="3 4" key="1">
    <citation type="submission" date="2018-12" db="EMBL/GenBank/DDBJ databases">
        <title>Venturia inaequalis Genome Resource.</title>
        <authorList>
            <person name="Lichtner F.J."/>
        </authorList>
    </citation>
    <scope>NUCLEOTIDE SEQUENCE [LARGE SCALE GENOMIC DNA]</scope>
    <source>
        <strain evidence="3 4">120213</strain>
    </source>
</reference>
<feature type="compositionally biased region" description="Polar residues" evidence="1">
    <location>
        <begin position="223"/>
        <end position="246"/>
    </location>
</feature>
<dbReference type="Proteomes" id="UP000447873">
    <property type="component" value="Unassembled WGS sequence"/>
</dbReference>
<dbReference type="Pfam" id="PF00096">
    <property type="entry name" value="zf-C2H2"/>
    <property type="match status" value="1"/>
</dbReference>
<feature type="region of interest" description="Disordered" evidence="1">
    <location>
        <begin position="195"/>
        <end position="249"/>
    </location>
</feature>
<sequence length="391" mass="42538">MSTPPKANKDLNSESNRLRDSSSIAPAQPNLLHHTLTGRIERSRSASSVFPTRNRRAVDLGPARDRIWQYNRAEQNSEAHLSLPEYITSQSLAVPSPSTVALAESNLPSLESISQLEEISVQVGEVTNLGHFGGSREGSSLMGLMIPTQYQPQEKSFGHFPSTYPTLNTDYIDQYSRAGTHQAMAQTSSDGYAASYATSSSLDGSPIVPQRREPTAYDAKPNYQYSSAIQSPSYHGDTSSPQQSYPYTAAQGHPYVPAYSTTSGYTTHTQYAQTYAGHYSSSYQQPHTPGAIAPQQHYSPPYDPHSPGYVDATGVRIVDEPPGKPRCFDHGCGGRAFSTSSNLKRHEREKAGKSLKVQCPICGKDFTRPTAMKGHIDGNKCKKVGSSSLPS</sequence>
<accession>A0A8H3UVY2</accession>
<dbReference type="SUPFAM" id="SSF57667">
    <property type="entry name" value="beta-beta-alpha zinc fingers"/>
    <property type="match status" value="1"/>
</dbReference>
<comment type="caution">
    <text evidence="3">The sequence shown here is derived from an EMBL/GenBank/DDBJ whole genome shotgun (WGS) entry which is preliminary data.</text>
</comment>
<dbReference type="AlphaFoldDB" id="A0A8H3UVY2"/>
<feature type="compositionally biased region" description="Basic and acidic residues" evidence="1">
    <location>
        <begin position="7"/>
        <end position="20"/>
    </location>
</feature>
<dbReference type="InterPro" id="IPR036236">
    <property type="entry name" value="Znf_C2H2_sf"/>
</dbReference>
<dbReference type="EMBL" id="WNWS01000139">
    <property type="protein sequence ID" value="KAE9978227.1"/>
    <property type="molecule type" value="Genomic_DNA"/>
</dbReference>